<dbReference type="EMBL" id="CP064939">
    <property type="protein sequence ID" value="QPH39501.1"/>
    <property type="molecule type" value="Genomic_DNA"/>
</dbReference>
<feature type="transmembrane region" description="Helical" evidence="6">
    <location>
        <begin position="755"/>
        <end position="778"/>
    </location>
</feature>
<feature type="transmembrane region" description="Helical" evidence="6">
    <location>
        <begin position="344"/>
        <end position="363"/>
    </location>
</feature>
<protein>
    <submittedName>
        <fullName evidence="9">ABC transporter permease</fullName>
    </submittedName>
</protein>
<proteinExistence type="predicted"/>
<evidence type="ECO:0000256" key="6">
    <source>
        <dbReference type="SAM" id="Phobius"/>
    </source>
</evidence>
<evidence type="ECO:0000256" key="2">
    <source>
        <dbReference type="ARBA" id="ARBA00022475"/>
    </source>
</evidence>
<feature type="transmembrane region" description="Helical" evidence="6">
    <location>
        <begin position="672"/>
        <end position="694"/>
    </location>
</feature>
<feature type="domain" description="MacB-like periplasmic core" evidence="8">
    <location>
        <begin position="21"/>
        <end position="230"/>
    </location>
</feature>
<keyword evidence="2" id="KW-1003">Cell membrane</keyword>
<feature type="transmembrane region" description="Helical" evidence="6">
    <location>
        <begin position="384"/>
        <end position="408"/>
    </location>
</feature>
<dbReference type="Pfam" id="PF02687">
    <property type="entry name" value="FtsX"/>
    <property type="match status" value="2"/>
</dbReference>
<evidence type="ECO:0000256" key="3">
    <source>
        <dbReference type="ARBA" id="ARBA00022692"/>
    </source>
</evidence>
<feature type="transmembrane region" description="Helical" evidence="6">
    <location>
        <begin position="723"/>
        <end position="743"/>
    </location>
</feature>
<keyword evidence="10" id="KW-1185">Reference proteome</keyword>
<dbReference type="GO" id="GO:0005886">
    <property type="term" value="C:plasma membrane"/>
    <property type="evidence" value="ECO:0007669"/>
    <property type="project" value="UniProtKB-SubCell"/>
</dbReference>
<sequence>MFKLNLKIALRSLWNNKGYAFISIVGLAVALTIFILTMLYANYEKSYDAWNPGFEHIYRVNYKSATEDVALSPGNMATTSKEKIPAVEASTRIQDYWFGDLLVKTKAKSVYVNDVVLADSNFLKVFDYPLVYGDGKTALSKPQTLILSKTMSETIFGKGVNPVGEAVVLDNNLSYTVTAVIDEARFPAHFHFNLIRRFKKSVNGEYYSNNFYTYLKLNPQSSIVQTEAMLNKNRTELLNIELAKIPNEEKADFAEYIKENTLYLQPIKNIHLSKLNVEYEFQGNGMGKYMYLMFLVAGLVLIIAAVNFTNLSITIATKRAKETGVRKVLGAQRFQIGTQFILETGVQCLLSLMFAIIMVELFLPAFNNTVGSAIQLENLSDYRLIFGQILILLLAITLVVGLYPALLISRVIPAKVLKGNFANSNSGYWIRNGLIVLQFVIAVLFISGIWIINSQLRYMQQKDLGYKPQQVVAIAMQEYGEKHFRAIKNTLKNIEGVLSISRADHIPGEDMGGNSYGNEGKSYSSNFITVDVDYFETMGMKLLDGRGYSASNPADTLNSLVLTETAAKTFNLKNPVGKIVQFRQSNARVIGLVKDFNHYSPEKSYQPIVFQYMKGNPLRYVLLNISSTNAPQIIAEIESAWTKLEPNFPIKYTLLDRSFEKMLAKQTQLRSIIGFLSLLTIGLALMGIFAIAAFNTQRRFKEINIRKVLGASLFDILGLLNKGFAKLVILANIIAWPMAYLILREWLNGFAFRIDMPVLPFALAGLITLFLTALIVSLQSLKAAKANPVDALKYE</sequence>
<keyword evidence="4 6" id="KW-1133">Transmembrane helix</keyword>
<keyword evidence="5 6" id="KW-0472">Membrane</keyword>
<organism evidence="9 10">
    <name type="scientific">Pedobacter endophyticus</name>
    <dbReference type="NCBI Taxonomy" id="2789740"/>
    <lineage>
        <taxon>Bacteria</taxon>
        <taxon>Pseudomonadati</taxon>
        <taxon>Bacteroidota</taxon>
        <taxon>Sphingobacteriia</taxon>
        <taxon>Sphingobacteriales</taxon>
        <taxon>Sphingobacteriaceae</taxon>
        <taxon>Pedobacter</taxon>
    </lineage>
</organism>
<feature type="domain" description="ABC3 transporter permease C-terminal" evidence="7">
    <location>
        <begin position="675"/>
        <end position="788"/>
    </location>
</feature>
<dbReference type="GO" id="GO:0022857">
    <property type="term" value="F:transmembrane transporter activity"/>
    <property type="evidence" value="ECO:0007669"/>
    <property type="project" value="TreeGrafter"/>
</dbReference>
<dbReference type="InterPro" id="IPR025857">
    <property type="entry name" value="MacB_PCD"/>
</dbReference>
<accession>A0A7S9PZ99</accession>
<evidence type="ECO:0000256" key="5">
    <source>
        <dbReference type="ARBA" id="ARBA00023136"/>
    </source>
</evidence>
<evidence type="ECO:0000259" key="7">
    <source>
        <dbReference type="Pfam" id="PF02687"/>
    </source>
</evidence>
<feature type="domain" description="MacB-like periplasmic core" evidence="8">
    <location>
        <begin position="443"/>
        <end position="638"/>
    </location>
</feature>
<feature type="domain" description="ABC3 transporter permease C-terminal" evidence="7">
    <location>
        <begin position="295"/>
        <end position="410"/>
    </location>
</feature>
<dbReference type="Proteomes" id="UP000594759">
    <property type="component" value="Chromosome"/>
</dbReference>
<dbReference type="Pfam" id="PF12704">
    <property type="entry name" value="MacB_PCD"/>
    <property type="match status" value="2"/>
</dbReference>
<evidence type="ECO:0000259" key="8">
    <source>
        <dbReference type="Pfam" id="PF12704"/>
    </source>
</evidence>
<feature type="transmembrane region" description="Helical" evidence="6">
    <location>
        <begin position="428"/>
        <end position="452"/>
    </location>
</feature>
<dbReference type="PANTHER" id="PTHR30572:SF18">
    <property type="entry name" value="ABC-TYPE MACROLIDE FAMILY EXPORT SYSTEM PERMEASE COMPONENT 2"/>
    <property type="match status" value="1"/>
</dbReference>
<dbReference type="KEGG" id="pex:IZT61_21080"/>
<dbReference type="AlphaFoldDB" id="A0A7S9PZ99"/>
<reference evidence="9 10" key="1">
    <citation type="submission" date="2020-11" db="EMBL/GenBank/DDBJ databases">
        <title>Pedobacter endophytica, an endophytic bacteria isolated form Carex pumila.</title>
        <authorList>
            <person name="Peng Y."/>
            <person name="Jiang L."/>
            <person name="Lee J."/>
        </authorList>
    </citation>
    <scope>NUCLEOTIDE SEQUENCE [LARGE SCALE GENOMIC DNA]</scope>
    <source>
        <strain evidence="9 10">JBR3-12</strain>
    </source>
</reference>
<evidence type="ECO:0000313" key="9">
    <source>
        <dbReference type="EMBL" id="QPH39501.1"/>
    </source>
</evidence>
<keyword evidence="3 6" id="KW-0812">Transmembrane</keyword>
<evidence type="ECO:0000313" key="10">
    <source>
        <dbReference type="Proteomes" id="UP000594759"/>
    </source>
</evidence>
<dbReference type="InterPro" id="IPR050250">
    <property type="entry name" value="Macrolide_Exporter_MacB"/>
</dbReference>
<feature type="transmembrane region" description="Helical" evidence="6">
    <location>
        <begin position="289"/>
        <end position="308"/>
    </location>
</feature>
<evidence type="ECO:0000256" key="4">
    <source>
        <dbReference type="ARBA" id="ARBA00022989"/>
    </source>
</evidence>
<name>A0A7S9PZ99_9SPHI</name>
<gene>
    <name evidence="9" type="ORF">IZT61_21080</name>
</gene>
<comment type="subcellular location">
    <subcellularLocation>
        <location evidence="1">Cell membrane</location>
        <topology evidence="1">Multi-pass membrane protein</topology>
    </subcellularLocation>
</comment>
<dbReference type="InterPro" id="IPR003838">
    <property type="entry name" value="ABC3_permease_C"/>
</dbReference>
<dbReference type="PANTHER" id="PTHR30572">
    <property type="entry name" value="MEMBRANE COMPONENT OF TRANSPORTER-RELATED"/>
    <property type="match status" value="1"/>
</dbReference>
<evidence type="ECO:0000256" key="1">
    <source>
        <dbReference type="ARBA" id="ARBA00004651"/>
    </source>
</evidence>
<feature type="transmembrane region" description="Helical" evidence="6">
    <location>
        <begin position="20"/>
        <end position="41"/>
    </location>
</feature>
<dbReference type="RefSeq" id="WP_196098968.1">
    <property type="nucleotide sequence ID" value="NZ_CP064939.1"/>
</dbReference>